<dbReference type="InterPro" id="IPR058240">
    <property type="entry name" value="rSAM_sf"/>
</dbReference>
<dbReference type="GO" id="GO:0035598">
    <property type="term" value="F:tRNA (N(6)-L-threonylcarbamoyladenosine(37)-C(2))-methylthiotransferase activity"/>
    <property type="evidence" value="ECO:0007669"/>
    <property type="project" value="UniProtKB-EC"/>
</dbReference>
<dbReference type="AlphaFoldDB" id="A0A5J9TUY2"/>
<dbReference type="GO" id="GO:0046872">
    <property type="term" value="F:metal ion binding"/>
    <property type="evidence" value="ECO:0007669"/>
    <property type="project" value="UniProtKB-KW"/>
</dbReference>
<keyword evidence="7" id="KW-0808">Transferase</keyword>
<dbReference type="InterPro" id="IPR023404">
    <property type="entry name" value="rSAM_horseshoe"/>
</dbReference>
<keyword evidence="20" id="KW-1185">Reference proteome</keyword>
<dbReference type="Pfam" id="PF04055">
    <property type="entry name" value="Radical_SAM"/>
    <property type="match status" value="1"/>
</dbReference>
<dbReference type="Pfam" id="PF00919">
    <property type="entry name" value="UPF0004"/>
    <property type="match status" value="1"/>
</dbReference>
<keyword evidence="8" id="KW-0949">S-adenosyl-L-methionine</keyword>
<dbReference type="EMBL" id="RWGY01000031">
    <property type="protein sequence ID" value="TVU14471.1"/>
    <property type="molecule type" value="Genomic_DNA"/>
</dbReference>
<comment type="caution">
    <text evidence="19">The sequence shown here is derived from an EMBL/GenBank/DDBJ whole genome shotgun (WGS) entry which is preliminary data.</text>
</comment>
<reference evidence="19 20" key="1">
    <citation type="journal article" date="2019" name="Sci. Rep.">
        <title>A high-quality genome of Eragrostis curvula grass provides insights into Poaceae evolution and supports new strategies to enhance forage quality.</title>
        <authorList>
            <person name="Carballo J."/>
            <person name="Santos B.A.C.M."/>
            <person name="Zappacosta D."/>
            <person name="Garbus I."/>
            <person name="Selva J.P."/>
            <person name="Gallo C.A."/>
            <person name="Diaz A."/>
            <person name="Albertini E."/>
            <person name="Caccamo M."/>
            <person name="Echenique V."/>
        </authorList>
    </citation>
    <scope>NUCLEOTIDE SEQUENCE [LARGE SCALE GENOMIC DNA]</scope>
    <source>
        <strain evidence="20">cv. Victoria</strain>
        <tissue evidence="19">Leaf</tissue>
    </source>
</reference>
<dbReference type="InterPro" id="IPR006638">
    <property type="entry name" value="Elp3/MiaA/NifB-like_rSAM"/>
</dbReference>
<dbReference type="GO" id="GO:0051539">
    <property type="term" value="F:4 iron, 4 sulfur cluster binding"/>
    <property type="evidence" value="ECO:0007669"/>
    <property type="project" value="UniProtKB-KW"/>
</dbReference>
<keyword evidence="10" id="KW-0479">Metal-binding</keyword>
<dbReference type="PROSITE" id="PS50926">
    <property type="entry name" value="TRAM"/>
    <property type="match status" value="1"/>
</dbReference>
<protein>
    <recommendedName>
        <fullName evidence="5">Threonylcarbamoyladenosine tRNA methylthiotransferase</fullName>
        <ecNumber evidence="4">2.8.4.5</ecNumber>
    </recommendedName>
    <alternativeName>
        <fullName evidence="13">tRNA-t(6)A37 methylthiotransferase</fullName>
    </alternativeName>
</protein>
<dbReference type="SFLD" id="SFLDS00029">
    <property type="entry name" value="Radical_SAM"/>
    <property type="match status" value="1"/>
</dbReference>
<dbReference type="NCBIfam" id="TIGR01578">
    <property type="entry name" value="MiaB-like-B"/>
    <property type="match status" value="1"/>
</dbReference>
<evidence type="ECO:0000256" key="9">
    <source>
        <dbReference type="ARBA" id="ARBA00022694"/>
    </source>
</evidence>
<evidence type="ECO:0000313" key="19">
    <source>
        <dbReference type="EMBL" id="TVU14471.1"/>
    </source>
</evidence>
<dbReference type="FunFam" id="3.40.50.12160:FF:000009">
    <property type="entry name" value="threonylcarbamoyladenosine tRNA methylthiotransferase"/>
    <property type="match status" value="1"/>
</dbReference>
<evidence type="ECO:0000259" key="18">
    <source>
        <dbReference type="PROSITE" id="PS51918"/>
    </source>
</evidence>
<comment type="similarity">
    <text evidence="3">Belongs to the methylthiotransferase family. CDKAL1 subfamily.</text>
</comment>
<dbReference type="InterPro" id="IPR038135">
    <property type="entry name" value="Methylthiotransferase_N_sf"/>
</dbReference>
<keyword evidence="6" id="KW-0004">4Fe-4S</keyword>
<evidence type="ECO:0000256" key="2">
    <source>
        <dbReference type="ARBA" id="ARBA00002399"/>
    </source>
</evidence>
<organism evidence="19 20">
    <name type="scientific">Eragrostis curvula</name>
    <name type="common">weeping love grass</name>
    <dbReference type="NCBI Taxonomy" id="38414"/>
    <lineage>
        <taxon>Eukaryota</taxon>
        <taxon>Viridiplantae</taxon>
        <taxon>Streptophyta</taxon>
        <taxon>Embryophyta</taxon>
        <taxon>Tracheophyta</taxon>
        <taxon>Spermatophyta</taxon>
        <taxon>Magnoliopsida</taxon>
        <taxon>Liliopsida</taxon>
        <taxon>Poales</taxon>
        <taxon>Poaceae</taxon>
        <taxon>PACMAD clade</taxon>
        <taxon>Chloridoideae</taxon>
        <taxon>Eragrostideae</taxon>
        <taxon>Eragrostidinae</taxon>
        <taxon>Eragrostis</taxon>
    </lineage>
</organism>
<dbReference type="PANTHER" id="PTHR11918:SF45">
    <property type="entry name" value="THREONYLCARBAMOYLADENOSINE TRNA METHYLTHIOTRANSFERASE"/>
    <property type="match status" value="1"/>
</dbReference>
<dbReference type="Proteomes" id="UP000324897">
    <property type="component" value="Unassembled WGS sequence"/>
</dbReference>
<comment type="cofactor">
    <cofactor evidence="1">
        <name>[4Fe-4S] cluster</name>
        <dbReference type="ChEBI" id="CHEBI:49883"/>
    </cofactor>
</comment>
<evidence type="ECO:0000256" key="13">
    <source>
        <dbReference type="ARBA" id="ARBA00031213"/>
    </source>
</evidence>
<dbReference type="InterPro" id="IPR002792">
    <property type="entry name" value="TRAM_dom"/>
</dbReference>
<dbReference type="SFLD" id="SFLDG01082">
    <property type="entry name" value="B12-binding_domain_containing"/>
    <property type="match status" value="1"/>
</dbReference>
<dbReference type="FunFam" id="3.80.30.20:FF:000002">
    <property type="entry name" value="threonylcarbamoyladenosine tRNA methylthiotransferase isoform X2"/>
    <property type="match status" value="1"/>
</dbReference>
<evidence type="ECO:0000256" key="14">
    <source>
        <dbReference type="ARBA" id="ARBA00051661"/>
    </source>
</evidence>
<evidence type="ECO:0000256" key="6">
    <source>
        <dbReference type="ARBA" id="ARBA00022485"/>
    </source>
</evidence>
<keyword evidence="9" id="KW-0819">tRNA processing</keyword>
<evidence type="ECO:0000256" key="8">
    <source>
        <dbReference type="ARBA" id="ARBA00022691"/>
    </source>
</evidence>
<evidence type="ECO:0000259" key="16">
    <source>
        <dbReference type="PROSITE" id="PS50926"/>
    </source>
</evidence>
<feature type="domain" description="MTTase N-terminal" evidence="17">
    <location>
        <begin position="40"/>
        <end position="148"/>
    </location>
</feature>
<dbReference type="Gene3D" id="3.80.30.20">
    <property type="entry name" value="tm_1862 like domain"/>
    <property type="match status" value="2"/>
</dbReference>
<evidence type="ECO:0000256" key="10">
    <source>
        <dbReference type="ARBA" id="ARBA00022723"/>
    </source>
</evidence>
<evidence type="ECO:0000256" key="3">
    <source>
        <dbReference type="ARBA" id="ARBA00008616"/>
    </source>
</evidence>
<evidence type="ECO:0000259" key="17">
    <source>
        <dbReference type="PROSITE" id="PS51449"/>
    </source>
</evidence>
<dbReference type="InterPro" id="IPR006466">
    <property type="entry name" value="MiaB-like_arc_euk"/>
</dbReference>
<evidence type="ECO:0000256" key="12">
    <source>
        <dbReference type="ARBA" id="ARBA00023014"/>
    </source>
</evidence>
<dbReference type="SMART" id="SM00729">
    <property type="entry name" value="Elp3"/>
    <property type="match status" value="1"/>
</dbReference>
<dbReference type="SUPFAM" id="SSF102114">
    <property type="entry name" value="Radical SAM enzymes"/>
    <property type="match status" value="1"/>
</dbReference>
<sequence length="653" mass="72058">MEDIEDVLGPAGLSGGRAPPGLRIPLSATVAVKPKRKSSRVAQTPEPRIPGTQSDSEYMSGQLSAFGYDVTDEPEGADLWLINTCTVKNPSQSAMTTLINKGKSANKPLVVAGCVPQGSQGLKELEGVSIIGVQQIDRVVEVVEETLKGHEVRLLSRKTLPSLDLPKVRKNKFIEILPINVGCLGACTYCKTKHARGHLGSYTIESLVHRVKTVVSEGVREIWLSSEDTGAYGRDIGTNLPNLLNAIVAELPIDQSTMLRIGMTNPPFILEHLKEIAAVLRHPNVYSFLHVPVQSGSDVVLKAMNREYTVGEFRKVVDTLCELVPGMQIATDIICGFPGKFPTFLLSFLLFVLKYTATFSGETDEDFAETVKLIKEYRLPQVHISQFYPRPGTPAARMKKVPSNDVKKRSRELTLVFESFAPYQGMEGTVERIWITEIATDGVHLVGHTKGYIQVLVIAPDSMLGTSADVKITSVGRWSVFGEVIEGSVVVKEAPKQPSTELQKDCRENQVEEASCCGPYSCGGDVTRVEATQSTLVKRVVAKASDAGNLTEKEQQVNVVTSRTDAGKPTEKEQQVNVVTSRTVNIDKVLWCGKMRRKPAHHLPKNEIKKLFIRARFRSWDLWVMGPPRFRCATLICVRLCKTNNKYSFEKEV</sequence>
<evidence type="ECO:0000256" key="7">
    <source>
        <dbReference type="ARBA" id="ARBA00022679"/>
    </source>
</evidence>
<evidence type="ECO:0000256" key="11">
    <source>
        <dbReference type="ARBA" id="ARBA00023004"/>
    </source>
</evidence>
<comment type="catalytic activity">
    <reaction evidence="14">
        <text>N(6)-L-threonylcarbamoyladenosine(37) in tRNA + (sulfur carrier)-SH + AH2 + 2 S-adenosyl-L-methionine = 2-methylsulfanyl-N(6)-L-threonylcarbamoyladenosine(37) in tRNA + (sulfur carrier)-H + 5'-deoxyadenosine + L-methionine + A + S-adenosyl-L-homocysteine + 2 H(+)</text>
        <dbReference type="Rhea" id="RHEA:37075"/>
        <dbReference type="Rhea" id="RHEA-COMP:10163"/>
        <dbReference type="Rhea" id="RHEA-COMP:11092"/>
        <dbReference type="Rhea" id="RHEA-COMP:14737"/>
        <dbReference type="Rhea" id="RHEA-COMP:14739"/>
        <dbReference type="ChEBI" id="CHEBI:13193"/>
        <dbReference type="ChEBI" id="CHEBI:15378"/>
        <dbReference type="ChEBI" id="CHEBI:17319"/>
        <dbReference type="ChEBI" id="CHEBI:17499"/>
        <dbReference type="ChEBI" id="CHEBI:29917"/>
        <dbReference type="ChEBI" id="CHEBI:57844"/>
        <dbReference type="ChEBI" id="CHEBI:57856"/>
        <dbReference type="ChEBI" id="CHEBI:59789"/>
        <dbReference type="ChEBI" id="CHEBI:64428"/>
        <dbReference type="ChEBI" id="CHEBI:74418"/>
        <dbReference type="ChEBI" id="CHEBI:74420"/>
        <dbReference type="EC" id="2.8.4.5"/>
    </reaction>
</comment>
<proteinExistence type="inferred from homology"/>
<dbReference type="InterPro" id="IPR020612">
    <property type="entry name" value="Methylthiotransferase_CS"/>
</dbReference>
<feature type="domain" description="Radical SAM core" evidence="18">
    <location>
        <begin position="169"/>
        <end position="424"/>
    </location>
</feature>
<dbReference type="PROSITE" id="PS51918">
    <property type="entry name" value="RADICAL_SAM"/>
    <property type="match status" value="1"/>
</dbReference>
<evidence type="ECO:0000313" key="20">
    <source>
        <dbReference type="Proteomes" id="UP000324897"/>
    </source>
</evidence>
<dbReference type="PROSITE" id="PS51449">
    <property type="entry name" value="MTTASE_N"/>
    <property type="match status" value="1"/>
</dbReference>
<dbReference type="InterPro" id="IPR013848">
    <property type="entry name" value="Methylthiotransferase_N"/>
</dbReference>
<dbReference type="PANTHER" id="PTHR11918">
    <property type="entry name" value="RADICAL SAM PROTEINS"/>
    <property type="match status" value="1"/>
</dbReference>
<evidence type="ECO:0000256" key="5">
    <source>
        <dbReference type="ARBA" id="ARBA00018810"/>
    </source>
</evidence>
<dbReference type="Gene3D" id="3.40.50.12160">
    <property type="entry name" value="Methylthiotransferase, N-terminal domain"/>
    <property type="match status" value="1"/>
</dbReference>
<dbReference type="Gramene" id="TVU14471">
    <property type="protein sequence ID" value="TVU14471"/>
    <property type="gene ID" value="EJB05_37941"/>
</dbReference>
<feature type="region of interest" description="Disordered" evidence="15">
    <location>
        <begin position="1"/>
        <end position="57"/>
    </location>
</feature>
<dbReference type="PROSITE" id="PS01278">
    <property type="entry name" value="MTTASE_RADICAL"/>
    <property type="match status" value="1"/>
</dbReference>
<evidence type="ECO:0000256" key="15">
    <source>
        <dbReference type="SAM" id="MobiDB-lite"/>
    </source>
</evidence>
<gene>
    <name evidence="19" type="ORF">EJB05_37941</name>
</gene>
<comment type="function">
    <text evidence="2">Catalyzes the methylthiolation of N6-threonylcarbamoyladenosine (t(6)A), leading to the formation of 2-methylthio-N6-threonylcarbamoyladenosine (ms(2)t(6)A) at position 37 in tRNAs that read codons beginning with adenine.</text>
</comment>
<evidence type="ECO:0000256" key="1">
    <source>
        <dbReference type="ARBA" id="ARBA00001966"/>
    </source>
</evidence>
<keyword evidence="11" id="KW-0408">Iron</keyword>
<accession>A0A5J9TUY2</accession>
<dbReference type="OrthoDB" id="1730074at2759"/>
<dbReference type="CDD" id="cd01335">
    <property type="entry name" value="Radical_SAM"/>
    <property type="match status" value="1"/>
</dbReference>
<keyword evidence="12" id="KW-0411">Iron-sulfur</keyword>
<dbReference type="InterPro" id="IPR007197">
    <property type="entry name" value="rSAM"/>
</dbReference>
<evidence type="ECO:0000256" key="4">
    <source>
        <dbReference type="ARBA" id="ARBA00013273"/>
    </source>
</evidence>
<dbReference type="EC" id="2.8.4.5" evidence="4"/>
<feature type="domain" description="TRAM" evidence="16">
    <location>
        <begin position="424"/>
        <end position="486"/>
    </location>
</feature>
<dbReference type="GO" id="GO:0005783">
    <property type="term" value="C:endoplasmic reticulum"/>
    <property type="evidence" value="ECO:0007669"/>
    <property type="project" value="TreeGrafter"/>
</dbReference>
<name>A0A5J9TUY2_9POAL</name>